<keyword evidence="3 5" id="KW-1133">Transmembrane helix</keyword>
<dbReference type="Pfam" id="PF13564">
    <property type="entry name" value="DoxX_2"/>
    <property type="match status" value="1"/>
</dbReference>
<organism evidence="6 7">
    <name type="scientific">Dyadobacter fanqingshengii</name>
    <dbReference type="NCBI Taxonomy" id="2906443"/>
    <lineage>
        <taxon>Bacteria</taxon>
        <taxon>Pseudomonadati</taxon>
        <taxon>Bacteroidota</taxon>
        <taxon>Cytophagia</taxon>
        <taxon>Cytophagales</taxon>
        <taxon>Spirosomataceae</taxon>
        <taxon>Dyadobacter</taxon>
    </lineage>
</organism>
<comment type="caution">
    <text evidence="6">The sequence shown here is derived from an EMBL/GenBank/DDBJ whole genome shotgun (WGS) entry which is preliminary data.</text>
</comment>
<evidence type="ECO:0000256" key="2">
    <source>
        <dbReference type="ARBA" id="ARBA00022692"/>
    </source>
</evidence>
<dbReference type="PIRSF" id="PIRSF030066">
    <property type="entry name" value="UCP030066"/>
    <property type="match status" value="1"/>
</dbReference>
<evidence type="ECO:0000313" key="7">
    <source>
        <dbReference type="Proteomes" id="UP001139700"/>
    </source>
</evidence>
<evidence type="ECO:0000313" key="6">
    <source>
        <dbReference type="EMBL" id="MCF0042231.1"/>
    </source>
</evidence>
<dbReference type="InterPro" id="IPR032808">
    <property type="entry name" value="DoxX"/>
</dbReference>
<feature type="transmembrane region" description="Helical" evidence="5">
    <location>
        <begin position="7"/>
        <end position="25"/>
    </location>
</feature>
<dbReference type="EMBL" id="JAJTTA010000003">
    <property type="protein sequence ID" value="MCF0042231.1"/>
    <property type="molecule type" value="Genomic_DNA"/>
</dbReference>
<keyword evidence="2 5" id="KW-0812">Transmembrane</keyword>
<reference evidence="6" key="1">
    <citation type="submission" date="2021-12" db="EMBL/GenBank/DDBJ databases">
        <title>Novel species in genus Dyadobacter.</title>
        <authorList>
            <person name="Ma C."/>
        </authorList>
    </citation>
    <scope>NUCLEOTIDE SEQUENCE</scope>
    <source>
        <strain evidence="6">CY399</strain>
    </source>
</reference>
<gene>
    <name evidence="6" type="ORF">LXM24_19145</name>
</gene>
<evidence type="ECO:0000256" key="3">
    <source>
        <dbReference type="ARBA" id="ARBA00022989"/>
    </source>
</evidence>
<keyword evidence="4 5" id="KW-0472">Membrane</keyword>
<dbReference type="GO" id="GO:0016020">
    <property type="term" value="C:membrane"/>
    <property type="evidence" value="ECO:0007669"/>
    <property type="project" value="UniProtKB-SubCell"/>
</dbReference>
<sequence>MNKINIWYWIFTIGFVLPLTAGSLFELSGNADSISQYTRLGYPAYLPPFLGLARLLAVIAIIVSGFPRLKEWAYAGLVFDVMGAAFSQIASGQEFTNALFPLITIFFIAGSYLLYHRRVALG</sequence>
<dbReference type="Proteomes" id="UP001139700">
    <property type="component" value="Unassembled WGS sequence"/>
</dbReference>
<accession>A0A9X1TAX2</accession>
<evidence type="ECO:0000256" key="5">
    <source>
        <dbReference type="SAM" id="Phobius"/>
    </source>
</evidence>
<evidence type="ECO:0000256" key="4">
    <source>
        <dbReference type="ARBA" id="ARBA00023136"/>
    </source>
</evidence>
<comment type="subcellular location">
    <subcellularLocation>
        <location evidence="1">Membrane</location>
        <topology evidence="1">Multi-pass membrane protein</topology>
    </subcellularLocation>
</comment>
<dbReference type="AlphaFoldDB" id="A0A9X1TAX2"/>
<feature type="transmembrane region" description="Helical" evidence="5">
    <location>
        <begin position="98"/>
        <end position="115"/>
    </location>
</feature>
<keyword evidence="7" id="KW-1185">Reference proteome</keyword>
<feature type="transmembrane region" description="Helical" evidence="5">
    <location>
        <begin position="73"/>
        <end position="92"/>
    </location>
</feature>
<feature type="transmembrane region" description="Helical" evidence="5">
    <location>
        <begin position="45"/>
        <end position="66"/>
    </location>
</feature>
<dbReference type="RefSeq" id="WP_234615096.1">
    <property type="nucleotide sequence ID" value="NZ_CP098806.1"/>
</dbReference>
<evidence type="ECO:0000256" key="1">
    <source>
        <dbReference type="ARBA" id="ARBA00004141"/>
    </source>
</evidence>
<protein>
    <submittedName>
        <fullName evidence="6">DoxX family protein</fullName>
    </submittedName>
</protein>
<name>A0A9X1TAX2_9BACT</name>
<proteinExistence type="predicted"/>
<dbReference type="InterPro" id="IPR016944">
    <property type="entry name" value="UCP030066"/>
</dbReference>